<dbReference type="RefSeq" id="WP_074693253.1">
    <property type="nucleotide sequence ID" value="NZ_FNOJ01000010.1"/>
</dbReference>
<protein>
    <submittedName>
        <fullName evidence="3">L-lactate dehydrogenase complex protein LldG</fullName>
    </submittedName>
    <submittedName>
        <fullName evidence="2">Lactate utilization protein C</fullName>
    </submittedName>
</protein>
<dbReference type="Proteomes" id="UP001157137">
    <property type="component" value="Unassembled WGS sequence"/>
</dbReference>
<dbReference type="PANTHER" id="PTHR43682:SF1">
    <property type="entry name" value="LACTATE UTILIZATION PROTEIN C"/>
    <property type="match status" value="1"/>
</dbReference>
<accession>A0A1H2V9H0</accession>
<dbReference type="Proteomes" id="UP000182589">
    <property type="component" value="Unassembled WGS sequence"/>
</dbReference>
<dbReference type="STRING" id="89784.SAMN04489725_11052"/>
<dbReference type="InterPro" id="IPR024185">
    <property type="entry name" value="FTHF_cligase-like_sf"/>
</dbReference>
<name>A0A1H2V9H0_9BACL</name>
<reference evidence="2" key="3">
    <citation type="submission" date="2023-02" db="EMBL/GenBank/DDBJ databases">
        <title>Proposal of a novel subspecies: Alicyclobacillus hesperidum subspecies aegle.</title>
        <authorList>
            <person name="Goto K."/>
            <person name="Fujii T."/>
            <person name="Yasui K."/>
            <person name="Mochida K."/>
            <person name="Kato-Tanaka Y."/>
            <person name="Morohoshi S."/>
            <person name="An S.Y."/>
            <person name="Kasai H."/>
            <person name="Yokota A."/>
        </authorList>
    </citation>
    <scope>NUCLEOTIDE SEQUENCE</scope>
    <source>
        <strain evidence="2">DSM 12766</strain>
    </source>
</reference>
<dbReference type="InterPro" id="IPR003741">
    <property type="entry name" value="LUD_dom"/>
</dbReference>
<keyword evidence="4" id="KW-1185">Reference proteome</keyword>
<evidence type="ECO:0000313" key="3">
    <source>
        <dbReference type="EMBL" id="SDW64945.1"/>
    </source>
</evidence>
<dbReference type="EMBL" id="BSRA01000018">
    <property type="protein sequence ID" value="GLV14862.1"/>
    <property type="molecule type" value="Genomic_DNA"/>
</dbReference>
<dbReference type="PANTHER" id="PTHR43682">
    <property type="entry name" value="LACTATE UTILIZATION PROTEIN C"/>
    <property type="match status" value="1"/>
</dbReference>
<evidence type="ECO:0000259" key="1">
    <source>
        <dbReference type="Pfam" id="PF02589"/>
    </source>
</evidence>
<proteinExistence type="predicted"/>
<dbReference type="SUPFAM" id="SSF100950">
    <property type="entry name" value="NagB/RpiA/CoA transferase-like"/>
    <property type="match status" value="1"/>
</dbReference>
<dbReference type="Pfam" id="PF02589">
    <property type="entry name" value="LUD_dom"/>
    <property type="match status" value="1"/>
</dbReference>
<reference evidence="4" key="1">
    <citation type="submission" date="2016-10" db="EMBL/GenBank/DDBJ databases">
        <authorList>
            <person name="Varghese N."/>
        </authorList>
    </citation>
    <scope>NUCLEOTIDE SEQUENCE [LARGE SCALE GENOMIC DNA]</scope>
    <source>
        <strain evidence="4">DSM 12489</strain>
    </source>
</reference>
<evidence type="ECO:0000313" key="4">
    <source>
        <dbReference type="Proteomes" id="UP000182589"/>
    </source>
</evidence>
<dbReference type="AlphaFoldDB" id="A0A1H2V9H0"/>
<reference evidence="3" key="2">
    <citation type="submission" date="2016-10" db="EMBL/GenBank/DDBJ databases">
        <authorList>
            <person name="de Groot N.N."/>
        </authorList>
    </citation>
    <scope>NUCLEOTIDE SEQUENCE [LARGE SCALE GENOMIC DNA]</scope>
    <source>
        <strain evidence="3">DSM 12489</strain>
    </source>
</reference>
<dbReference type="EMBL" id="FNOJ01000010">
    <property type="protein sequence ID" value="SDW64945.1"/>
    <property type="molecule type" value="Genomic_DNA"/>
</dbReference>
<sequence>MDKATFLERIAKPLGRMPGEPPSPRTVVGVPSFWADRPSTPASRTASFIERFTGLAGEIVQYASIEELRIGLNHVLKDIGATKIGAWGKEAPWSVDVEEVLERWQALRWHAQTERRAFDDIEVGVTSCVCAIADTGTIVIASGPEAGRTVHQVPLIHIIILRASQLVQSLGEALRELAQAHERGDVAASNHFISGASRSSDIENDQTIGVHGPARVIALMLQDMT</sequence>
<feature type="domain" description="LUD" evidence="1">
    <location>
        <begin position="48"/>
        <end position="219"/>
    </location>
</feature>
<evidence type="ECO:0000313" key="2">
    <source>
        <dbReference type="EMBL" id="GLV14862.1"/>
    </source>
</evidence>
<organism evidence="3 4">
    <name type="scientific">Alicyclobacillus hesperidum</name>
    <dbReference type="NCBI Taxonomy" id="89784"/>
    <lineage>
        <taxon>Bacteria</taxon>
        <taxon>Bacillati</taxon>
        <taxon>Bacillota</taxon>
        <taxon>Bacilli</taxon>
        <taxon>Bacillales</taxon>
        <taxon>Alicyclobacillaceae</taxon>
        <taxon>Alicyclobacillus</taxon>
    </lineage>
</organism>
<gene>
    <name evidence="2" type="ORF">Heshes_25460</name>
    <name evidence="3" type="ORF">SAMN04489725_11052</name>
</gene>
<dbReference type="Gene3D" id="3.40.50.10420">
    <property type="entry name" value="NagB/RpiA/CoA transferase-like"/>
    <property type="match status" value="1"/>
</dbReference>
<dbReference type="InterPro" id="IPR037171">
    <property type="entry name" value="NagB/RpiA_transferase-like"/>
</dbReference>